<proteinExistence type="predicted"/>
<evidence type="ECO:0000313" key="1">
    <source>
        <dbReference type="EMBL" id="WAJ29327.1"/>
    </source>
</evidence>
<protein>
    <submittedName>
        <fullName evidence="1">Uncharacterized protein</fullName>
    </submittedName>
</protein>
<sequence>MIKITNRSSTHHVFATAAGTVEVLPGDARLVDVDPDSPAVKAKVAAGLILVGDPDDATEKGEPIGAAAVAGEDAGKADSRRGRRGAPAGGAAGSEGGATE</sequence>
<accession>A0ACD4NRK9</accession>
<keyword evidence="2" id="KW-1185">Reference proteome</keyword>
<dbReference type="Proteomes" id="UP001163223">
    <property type="component" value="Chromosome"/>
</dbReference>
<organism evidence="1 2">
    <name type="scientific">Antarcticirhabdus aurantiaca</name>
    <dbReference type="NCBI Taxonomy" id="2606717"/>
    <lineage>
        <taxon>Bacteria</taxon>
        <taxon>Pseudomonadati</taxon>
        <taxon>Pseudomonadota</taxon>
        <taxon>Alphaproteobacteria</taxon>
        <taxon>Hyphomicrobiales</taxon>
        <taxon>Aurantimonadaceae</taxon>
        <taxon>Antarcticirhabdus</taxon>
    </lineage>
</organism>
<dbReference type="EMBL" id="CP113520">
    <property type="protein sequence ID" value="WAJ29327.1"/>
    <property type="molecule type" value="Genomic_DNA"/>
</dbReference>
<reference evidence="1" key="1">
    <citation type="submission" date="2022-11" db="EMBL/GenBank/DDBJ databases">
        <title>beta-Carotene-producing bacterium, Jeongeuplla avenae sp. nov., alleviates the salt stress of Arabidopsis seedlings.</title>
        <authorList>
            <person name="Jiang L."/>
            <person name="Lee J."/>
        </authorList>
    </citation>
    <scope>NUCLEOTIDE SEQUENCE</scope>
    <source>
        <strain evidence="1">DY_R2A_6</strain>
    </source>
</reference>
<gene>
    <name evidence="1" type="ORF">OXU80_03575</name>
</gene>
<name>A0ACD4NRK9_9HYPH</name>
<evidence type="ECO:0000313" key="2">
    <source>
        <dbReference type="Proteomes" id="UP001163223"/>
    </source>
</evidence>